<keyword evidence="1" id="KW-0472">Membrane</keyword>
<dbReference type="EMBL" id="JAGSPM010000003">
    <property type="protein sequence ID" value="MBR7746340.1"/>
    <property type="molecule type" value="Genomic_DNA"/>
</dbReference>
<dbReference type="InterPro" id="IPR011042">
    <property type="entry name" value="6-blade_b-propeller_TolB-like"/>
</dbReference>
<sequence length="523" mass="58702">MYTYYFGLNLKAFPYFIFTSMHKSLIAVALYICASAFNFSNAQFADFKTTEKVLGKMIKNRSSNFVVSGDGQRIAYVVGTGRYDAEMGPSESWEKYHLVVDGKVGKPYRRISEVQFSPDSQRVGYISTTAVIIDGKEDQAFGESATDAVNQQIRELYGLRFSADSKSYVYATSSINTDGPAFIVLNGVKLKSYARVHNPLFSPDGKHIAYSAQIANPRRELVILDNKEGPTFDHLIEDDNLKFSPDSSKLTYLAWPKHNKPAQYIMVNNGREHVVLMGGEKWRTFSPDSKHLAYAFETEHKKKTILVNQKISQLFDAWSLSAPIFSPDSQRIAFIVTTHNPSLRKGQVYTVLDGKSGKAYQELLLQQPIFSADSQHFAYGAFNGTSWMTVVDGVEGTHFNSVRDLQFNPTKEGLAFIAQVGDKFCVSYRGTKGRLFDQVVDLQFSDDGNTLAYAALNSKDKKWRVIINGKESPPFDFILAKDAYDNKTSTPLSQSSLRFISNNQLQFLATRGDRLISVKLQIP</sequence>
<comment type="caution">
    <text evidence="2">The sequence shown here is derived from an EMBL/GenBank/DDBJ whole genome shotgun (WGS) entry which is preliminary data.</text>
</comment>
<dbReference type="Pfam" id="PF07676">
    <property type="entry name" value="PD40"/>
    <property type="match status" value="2"/>
</dbReference>
<dbReference type="Proteomes" id="UP000680158">
    <property type="component" value="Unassembled WGS sequence"/>
</dbReference>
<protein>
    <submittedName>
        <fullName evidence="2">PD40 domain-containing protein</fullName>
    </submittedName>
</protein>
<evidence type="ECO:0000313" key="2">
    <source>
        <dbReference type="EMBL" id="MBR7746340.1"/>
    </source>
</evidence>
<proteinExistence type="predicted"/>
<keyword evidence="1" id="KW-1133">Transmembrane helix</keyword>
<keyword evidence="3" id="KW-1185">Reference proteome</keyword>
<keyword evidence="1" id="KW-0812">Transmembrane</keyword>
<dbReference type="SUPFAM" id="SSF82171">
    <property type="entry name" value="DPP6 N-terminal domain-like"/>
    <property type="match status" value="1"/>
</dbReference>
<feature type="transmembrane region" description="Helical" evidence="1">
    <location>
        <begin position="12"/>
        <end position="32"/>
    </location>
</feature>
<name>A0A941DF25_9BURK</name>
<dbReference type="RefSeq" id="WP_212683680.1">
    <property type="nucleotide sequence ID" value="NZ_JAGSPM010000003.1"/>
</dbReference>
<reference evidence="2 3" key="1">
    <citation type="submission" date="2021-04" db="EMBL/GenBank/DDBJ databases">
        <title>novel species isolated from subtropical streams in China.</title>
        <authorList>
            <person name="Lu H."/>
        </authorList>
    </citation>
    <scope>NUCLEOTIDE SEQUENCE [LARGE SCALE GENOMIC DNA]</scope>
    <source>
        <strain evidence="2 3">BYS107W</strain>
    </source>
</reference>
<evidence type="ECO:0000313" key="3">
    <source>
        <dbReference type="Proteomes" id="UP000680158"/>
    </source>
</evidence>
<evidence type="ECO:0000256" key="1">
    <source>
        <dbReference type="SAM" id="Phobius"/>
    </source>
</evidence>
<dbReference type="InterPro" id="IPR011659">
    <property type="entry name" value="WD40"/>
</dbReference>
<dbReference type="Gene3D" id="2.120.10.30">
    <property type="entry name" value="TolB, C-terminal domain"/>
    <property type="match status" value="2"/>
</dbReference>
<organism evidence="2 3">
    <name type="scientific">Undibacterium baiyunense</name>
    <dbReference type="NCBI Taxonomy" id="2828731"/>
    <lineage>
        <taxon>Bacteria</taxon>
        <taxon>Pseudomonadati</taxon>
        <taxon>Pseudomonadota</taxon>
        <taxon>Betaproteobacteria</taxon>
        <taxon>Burkholderiales</taxon>
        <taxon>Oxalobacteraceae</taxon>
        <taxon>Undibacterium</taxon>
    </lineage>
</organism>
<dbReference type="AlphaFoldDB" id="A0A941DF25"/>
<gene>
    <name evidence="2" type="ORF">KDM92_07095</name>
</gene>
<accession>A0A941DF25</accession>